<protein>
    <recommendedName>
        <fullName evidence="5">Transmembrane protein</fullName>
    </recommendedName>
</protein>
<comment type="caution">
    <text evidence="3">The sequence shown here is derived from an EMBL/GenBank/DDBJ whole genome shotgun (WGS) entry which is preliminary data.</text>
</comment>
<dbReference type="EMBL" id="CM031839">
    <property type="protein sequence ID" value="KAG6675772.1"/>
    <property type="molecule type" value="Genomic_DNA"/>
</dbReference>
<keyword evidence="2" id="KW-0472">Membrane</keyword>
<feature type="region of interest" description="Disordered" evidence="1">
    <location>
        <begin position="61"/>
        <end position="116"/>
    </location>
</feature>
<evidence type="ECO:0000256" key="2">
    <source>
        <dbReference type="SAM" id="Phobius"/>
    </source>
</evidence>
<gene>
    <name evidence="3" type="ORF">I3842_15G120800</name>
</gene>
<dbReference type="Proteomes" id="UP000811246">
    <property type="component" value="Chromosome 15"/>
</dbReference>
<evidence type="ECO:0008006" key="5">
    <source>
        <dbReference type="Google" id="ProtNLM"/>
    </source>
</evidence>
<name>A0A922A6E7_CARIL</name>
<reference evidence="3" key="1">
    <citation type="submission" date="2021-01" db="EMBL/GenBank/DDBJ databases">
        <authorList>
            <person name="Lovell J.T."/>
            <person name="Bentley N."/>
            <person name="Bhattarai G."/>
            <person name="Jenkins J.W."/>
            <person name="Sreedasyam A."/>
            <person name="Alarcon Y."/>
            <person name="Bock C."/>
            <person name="Boston L."/>
            <person name="Carlson J."/>
            <person name="Cervantes K."/>
            <person name="Clermont K."/>
            <person name="Krom N."/>
            <person name="Kubenka K."/>
            <person name="Mamidi S."/>
            <person name="Mattison C."/>
            <person name="Monteros M."/>
            <person name="Pisani C."/>
            <person name="Plott C."/>
            <person name="Rajasekar S."/>
            <person name="Rhein H.S."/>
            <person name="Rohla C."/>
            <person name="Song M."/>
            <person name="Hilaire R.S."/>
            <person name="Shu S."/>
            <person name="Wells L."/>
            <person name="Wang X."/>
            <person name="Webber J."/>
            <person name="Heerema R.J."/>
            <person name="Klein P."/>
            <person name="Conner P."/>
            <person name="Grauke L."/>
            <person name="Grimwood J."/>
            <person name="Schmutz J."/>
            <person name="Randall J.J."/>
        </authorList>
    </citation>
    <scope>NUCLEOTIDE SEQUENCE</scope>
    <source>
        <tissue evidence="3">Leaf</tissue>
    </source>
</reference>
<keyword evidence="2" id="KW-0812">Transmembrane</keyword>
<feature type="compositionally biased region" description="Pro residues" evidence="1">
    <location>
        <begin position="89"/>
        <end position="102"/>
    </location>
</feature>
<keyword evidence="2" id="KW-1133">Transmembrane helix</keyword>
<feature type="transmembrane region" description="Helical" evidence="2">
    <location>
        <begin position="28"/>
        <end position="46"/>
    </location>
</feature>
<evidence type="ECO:0000313" key="3">
    <source>
        <dbReference type="EMBL" id="KAG6675772.1"/>
    </source>
</evidence>
<dbReference type="AlphaFoldDB" id="A0A922A6E7"/>
<sequence length="116" mass="12745">MVGNQDELAHGKLSEFDLFQAEMGLKSFFHLITFFILIAALILAMHPYQISADNTKAGKLASVDRVPPSPPPPPLLSKGPRPRIFFKKSPPPPQRQRPPSPLPLQAGRLSGSRNNP</sequence>
<accession>A0A922A6E7</accession>
<evidence type="ECO:0000313" key="4">
    <source>
        <dbReference type="Proteomes" id="UP000811246"/>
    </source>
</evidence>
<proteinExistence type="predicted"/>
<organism evidence="3 4">
    <name type="scientific">Carya illinoinensis</name>
    <name type="common">Pecan</name>
    <dbReference type="NCBI Taxonomy" id="32201"/>
    <lineage>
        <taxon>Eukaryota</taxon>
        <taxon>Viridiplantae</taxon>
        <taxon>Streptophyta</taxon>
        <taxon>Embryophyta</taxon>
        <taxon>Tracheophyta</taxon>
        <taxon>Spermatophyta</taxon>
        <taxon>Magnoliopsida</taxon>
        <taxon>eudicotyledons</taxon>
        <taxon>Gunneridae</taxon>
        <taxon>Pentapetalae</taxon>
        <taxon>rosids</taxon>
        <taxon>fabids</taxon>
        <taxon>Fagales</taxon>
        <taxon>Juglandaceae</taxon>
        <taxon>Carya</taxon>
    </lineage>
</organism>
<evidence type="ECO:0000256" key="1">
    <source>
        <dbReference type="SAM" id="MobiDB-lite"/>
    </source>
</evidence>